<comment type="cofactor">
    <cofactor evidence="1">
        <name>Zn(2+)</name>
        <dbReference type="ChEBI" id="CHEBI:29105"/>
    </cofactor>
</comment>
<dbReference type="InterPro" id="IPR053138">
    <property type="entry name" value="N-alpha-Ac-DABA_deacetylase"/>
</dbReference>
<dbReference type="InterPro" id="IPR055438">
    <property type="entry name" value="AstE_AspA_cat"/>
</dbReference>
<dbReference type="Proteomes" id="UP000198866">
    <property type="component" value="Unassembled WGS sequence"/>
</dbReference>
<dbReference type="Gene3D" id="3.40.630.10">
    <property type="entry name" value="Zn peptidases"/>
    <property type="match status" value="1"/>
</dbReference>
<keyword evidence="4" id="KW-0862">Zinc</keyword>
<keyword evidence="2" id="KW-0479">Metal-binding</keyword>
<evidence type="ECO:0000259" key="5">
    <source>
        <dbReference type="Pfam" id="PF24827"/>
    </source>
</evidence>
<dbReference type="Pfam" id="PF24827">
    <property type="entry name" value="AstE_AspA_cat"/>
    <property type="match status" value="1"/>
</dbReference>
<proteinExistence type="predicted"/>
<evidence type="ECO:0000256" key="4">
    <source>
        <dbReference type="ARBA" id="ARBA00022833"/>
    </source>
</evidence>
<reference evidence="7" key="1">
    <citation type="submission" date="2016-10" db="EMBL/GenBank/DDBJ databases">
        <authorList>
            <person name="Varghese N."/>
            <person name="Submissions S."/>
        </authorList>
    </citation>
    <scope>NUCLEOTIDE SEQUENCE [LARGE SCALE GENOMIC DNA]</scope>
    <source>
        <strain evidence="7">LMG 26031</strain>
    </source>
</reference>
<evidence type="ECO:0000256" key="1">
    <source>
        <dbReference type="ARBA" id="ARBA00001947"/>
    </source>
</evidence>
<dbReference type="PANTHER" id="PTHR37326:SF1">
    <property type="entry name" value="BLL3975 PROTEIN"/>
    <property type="match status" value="1"/>
</dbReference>
<gene>
    <name evidence="6" type="ORF">SAMN05192539_10556</name>
</gene>
<feature type="domain" description="Succinylglutamate desuccinylase/Aspartoacylase catalytic" evidence="5">
    <location>
        <begin position="84"/>
        <end position="269"/>
    </location>
</feature>
<keyword evidence="3" id="KW-0378">Hydrolase</keyword>
<dbReference type="InterPro" id="IPR043795">
    <property type="entry name" value="N-alpha-Ac-DABA-like"/>
</dbReference>
<dbReference type="GO" id="GO:0046872">
    <property type="term" value="F:metal ion binding"/>
    <property type="evidence" value="ECO:0007669"/>
    <property type="project" value="UniProtKB-KW"/>
</dbReference>
<dbReference type="EMBL" id="FNYE01000055">
    <property type="protein sequence ID" value="SEK11975.1"/>
    <property type="molecule type" value="Genomic_DNA"/>
</dbReference>
<dbReference type="PIRSF" id="PIRSF039012">
    <property type="entry name" value="ASP"/>
    <property type="match status" value="1"/>
</dbReference>
<evidence type="ECO:0000313" key="6">
    <source>
        <dbReference type="EMBL" id="SEK11975.1"/>
    </source>
</evidence>
<evidence type="ECO:0000313" key="7">
    <source>
        <dbReference type="Proteomes" id="UP000198866"/>
    </source>
</evidence>
<keyword evidence="7" id="KW-1185">Reference proteome</keyword>
<dbReference type="PANTHER" id="PTHR37326">
    <property type="entry name" value="BLL3975 PROTEIN"/>
    <property type="match status" value="1"/>
</dbReference>
<name>A0A1H7EMQ1_9BURK</name>
<organism evidence="6 7">
    <name type="scientific">Paraburkholderia diazotrophica</name>
    <dbReference type="NCBI Taxonomy" id="667676"/>
    <lineage>
        <taxon>Bacteria</taxon>
        <taxon>Pseudomonadati</taxon>
        <taxon>Pseudomonadota</taxon>
        <taxon>Betaproteobacteria</taxon>
        <taxon>Burkholderiales</taxon>
        <taxon>Burkholderiaceae</taxon>
        <taxon>Paraburkholderia</taxon>
    </lineage>
</organism>
<dbReference type="AlphaFoldDB" id="A0A1H7EMQ1"/>
<dbReference type="SUPFAM" id="SSF53187">
    <property type="entry name" value="Zn-dependent exopeptidases"/>
    <property type="match status" value="1"/>
</dbReference>
<evidence type="ECO:0000256" key="2">
    <source>
        <dbReference type="ARBA" id="ARBA00022723"/>
    </source>
</evidence>
<dbReference type="GO" id="GO:0016811">
    <property type="term" value="F:hydrolase activity, acting on carbon-nitrogen (but not peptide) bonds, in linear amides"/>
    <property type="evidence" value="ECO:0007669"/>
    <property type="project" value="InterPro"/>
</dbReference>
<accession>A0A1H7EMQ1</accession>
<dbReference type="GO" id="GO:0016788">
    <property type="term" value="F:hydrolase activity, acting on ester bonds"/>
    <property type="evidence" value="ECO:0007669"/>
    <property type="project" value="InterPro"/>
</dbReference>
<dbReference type="STRING" id="667676.SAMN05192539_10556"/>
<protein>
    <recommendedName>
        <fullName evidence="5">Succinylglutamate desuccinylase/Aspartoacylase catalytic domain-containing protein</fullName>
    </recommendedName>
</protein>
<dbReference type="CDD" id="cd06252">
    <property type="entry name" value="M14_ASTE_ASPA-like"/>
    <property type="match status" value="1"/>
</dbReference>
<sequence>MPPRHRPPQKTALAAAFIVSDSKDNFLFTVRAMSNSASLIATDIDFERTGFQTGTLRLPWSHDRSAYGHIPIPLAVLNAGAGTGPTVLLTGGNHGDEYEGPVALMKLLQRLPSMAIRGRLIVIPGLNFPAFVNGTRTSPIDRGNLNRLFPGARNGQPTEMIAHYIETELLPRADIVIDLHAGGASFEHAPTLLASPPAQPERRALYMDLVRTFGAPNTMVMDLLGEDRTFAAAAERHGKLFLCGEFGGHAGCDAANLAIVECGLQRVLHRLGITPDETPSPASKTRFLRVEGARHYVYSPLAGVFEPAFALGAQVREGQLAGRLFDPHRPWQAPLDIAFRGDGRVMCMRTFARVEPGDCIALLASEANVD</sequence>
<evidence type="ECO:0000256" key="3">
    <source>
        <dbReference type="ARBA" id="ARBA00022801"/>
    </source>
</evidence>